<evidence type="ECO:0000313" key="2">
    <source>
        <dbReference type="EMBL" id="QHT24729.1"/>
    </source>
</evidence>
<reference evidence="2" key="1">
    <citation type="journal article" date="2020" name="Nature">
        <title>Giant virus diversity and host interactions through global metagenomics.</title>
        <authorList>
            <person name="Schulz F."/>
            <person name="Roux S."/>
            <person name="Paez-Espino D."/>
            <person name="Jungbluth S."/>
            <person name="Walsh D.A."/>
            <person name="Denef V.J."/>
            <person name="McMahon K.D."/>
            <person name="Konstantinidis K.T."/>
            <person name="Eloe-Fadrosh E.A."/>
            <person name="Kyrpides N.C."/>
            <person name="Woyke T."/>
        </authorList>
    </citation>
    <scope>NUCLEOTIDE SEQUENCE</scope>
    <source>
        <strain evidence="2">GVMAG-M-3300023179-150</strain>
    </source>
</reference>
<keyword evidence="1" id="KW-0812">Transmembrane</keyword>
<evidence type="ECO:0000256" key="1">
    <source>
        <dbReference type="SAM" id="Phobius"/>
    </source>
</evidence>
<name>A0A6C0E8Z4_9ZZZZ</name>
<sequence>MRFYNQLQIIGIIIVIILYFILPDKSSEGFTSSDNNQAKFQVIYPEFSEIEKVITSGDYFKLFKELDFQARDCPPVTSYCKKKYSSLSSSLTPLEQSQFTIFYTDIIESIPTQHRKHFLRPVIKIAKTHGIENKFPHTHHDIIFLDQKFFQKILRYNKGNIKDYVSEASTIIHEITHLLQRDQPQIYDNLYNSWKFQSISYQYLNCNFPHHIIQRIRLNPDELPHYRFWVWNSKVLPIVLYESSKAKSINDVVYIGMRWDKPHDKIRAETDYLDRFTDYQDYFGITNNHYHPLEIHAEYQAVKFIEFLDGFITLQSPAYLEYKKYLN</sequence>
<dbReference type="AlphaFoldDB" id="A0A6C0E8Z4"/>
<feature type="transmembrane region" description="Helical" evidence="1">
    <location>
        <begin position="6"/>
        <end position="22"/>
    </location>
</feature>
<dbReference type="EMBL" id="MN739748">
    <property type="protein sequence ID" value="QHT24729.1"/>
    <property type="molecule type" value="Genomic_DNA"/>
</dbReference>
<accession>A0A6C0E8Z4</accession>
<organism evidence="2">
    <name type="scientific">viral metagenome</name>
    <dbReference type="NCBI Taxonomy" id="1070528"/>
    <lineage>
        <taxon>unclassified sequences</taxon>
        <taxon>metagenomes</taxon>
        <taxon>organismal metagenomes</taxon>
    </lineage>
</organism>
<proteinExistence type="predicted"/>
<protein>
    <submittedName>
        <fullName evidence="2">Uncharacterized protein</fullName>
    </submittedName>
</protein>
<keyword evidence="1" id="KW-0472">Membrane</keyword>
<keyword evidence="1" id="KW-1133">Transmembrane helix</keyword>